<sequence>MSMVLRDGGYPQMTHNDWEIVQAPKAQGTWNFHSAFVSVFLHLFVPFGSVSGQW</sequence>
<reference evidence="3" key="1">
    <citation type="journal article" date="2017" name="Genome Biol. Evol.">
        <title>The complete genome sequence of the phytopathogenic fungus Sclerotinia sclerotiorum reveals insights into the genome architecture of broad host range pathogens.</title>
        <authorList>
            <person name="Derbyshire M."/>
            <person name="Denton-Giles M."/>
            <person name="Hegedus D."/>
            <person name="Seifbarghy S."/>
            <person name="Rollins J."/>
            <person name="van Kan J."/>
            <person name="Seidl M.F."/>
            <person name="Faino L."/>
            <person name="Mbengue M."/>
            <person name="Navaud O."/>
            <person name="Raffaele S."/>
            <person name="Hammond-Kosack K."/>
            <person name="Heard S."/>
            <person name="Oliver R."/>
        </authorList>
    </citation>
    <scope>NUCLEOTIDE SEQUENCE [LARGE SCALE GENOMIC DNA]</scope>
    <source>
        <strain evidence="3">ATCC 18683 / 1980 / Ss-1</strain>
    </source>
</reference>
<evidence type="ECO:0000259" key="1">
    <source>
        <dbReference type="Pfam" id="PF08659"/>
    </source>
</evidence>
<dbReference type="OrthoDB" id="329835at2759"/>
<dbReference type="AlphaFoldDB" id="A0A1D9Q1N1"/>
<dbReference type="Proteomes" id="UP000177798">
    <property type="component" value="Chromosome 4"/>
</dbReference>
<dbReference type="Gene3D" id="3.40.50.720">
    <property type="entry name" value="NAD(P)-binding Rossmann-like Domain"/>
    <property type="match status" value="1"/>
</dbReference>
<proteinExistence type="predicted"/>
<dbReference type="VEuPathDB" id="FungiDB:sscle_04g035120"/>
<dbReference type="EMBL" id="CP017817">
    <property type="protein sequence ID" value="APA08742.1"/>
    <property type="molecule type" value="Genomic_DNA"/>
</dbReference>
<evidence type="ECO:0000313" key="3">
    <source>
        <dbReference type="Proteomes" id="UP000177798"/>
    </source>
</evidence>
<organism evidence="2 3">
    <name type="scientific">Sclerotinia sclerotiorum (strain ATCC 18683 / 1980 / Ss-1)</name>
    <name type="common">White mold</name>
    <name type="synonym">Whetzelinia sclerotiorum</name>
    <dbReference type="NCBI Taxonomy" id="665079"/>
    <lineage>
        <taxon>Eukaryota</taxon>
        <taxon>Fungi</taxon>
        <taxon>Dikarya</taxon>
        <taxon>Ascomycota</taxon>
        <taxon>Pezizomycotina</taxon>
        <taxon>Leotiomycetes</taxon>
        <taxon>Helotiales</taxon>
        <taxon>Sclerotiniaceae</taxon>
        <taxon>Sclerotinia</taxon>
    </lineage>
</organism>
<gene>
    <name evidence="2" type="ORF">sscle_04g035120</name>
</gene>
<name>A0A1D9Q1N1_SCLS1</name>
<accession>A0A1D9Q1N1</accession>
<dbReference type="Pfam" id="PF08659">
    <property type="entry name" value="KR"/>
    <property type="match status" value="1"/>
</dbReference>
<feature type="domain" description="Ketoreductase (KR)" evidence="1">
    <location>
        <begin position="2"/>
        <end position="53"/>
    </location>
</feature>
<protein>
    <recommendedName>
        <fullName evidence="1">Ketoreductase (KR) domain-containing protein</fullName>
    </recommendedName>
</protein>
<dbReference type="InterPro" id="IPR013968">
    <property type="entry name" value="PKS_KR"/>
</dbReference>
<evidence type="ECO:0000313" key="2">
    <source>
        <dbReference type="EMBL" id="APA08742.1"/>
    </source>
</evidence>